<proteinExistence type="predicted"/>
<feature type="domain" description="ABC3 transporter permease C-terminal" evidence="7">
    <location>
        <begin position="664"/>
        <end position="777"/>
    </location>
</feature>
<dbReference type="AlphaFoldDB" id="A0A1Y1CHA8"/>
<evidence type="ECO:0000313" key="10">
    <source>
        <dbReference type="Proteomes" id="UP000218267"/>
    </source>
</evidence>
<keyword evidence="4 6" id="KW-1133">Transmembrane helix</keyword>
<organism evidence="9 10">
    <name type="scientific">Labilibaculum antarcticum</name>
    <dbReference type="NCBI Taxonomy" id="1717717"/>
    <lineage>
        <taxon>Bacteria</taxon>
        <taxon>Pseudomonadati</taxon>
        <taxon>Bacteroidota</taxon>
        <taxon>Bacteroidia</taxon>
        <taxon>Marinilabiliales</taxon>
        <taxon>Marinifilaceae</taxon>
        <taxon>Labilibaculum</taxon>
    </lineage>
</organism>
<dbReference type="OrthoDB" id="905059at2"/>
<accession>A0A1Y1CHA8</accession>
<name>A0A1Y1CHA8_9BACT</name>
<feature type="transmembrane region" description="Helical" evidence="6">
    <location>
        <begin position="275"/>
        <end position="297"/>
    </location>
</feature>
<sequence length="784" mass="89434">MLSIKLIIRQLLRSRNISFFKLLSLVIGFTVSFLIFTHIAYQFTYDDFHADGDQIYRIGCLWNNDGMVDDSPIIIAPLATALKDNIPEIENYALIKNCGKMSFSTIENHFSETCIYADSTFFNFFSFPIIKKSTKYELRGAHTVMISESVSKRFFGDKEAVGQLIYDSNNKAYQVEGVFANIPSNSHLQFDIAISFETIRAEKKYYTGWDGGDSFTGYIKTIPNAKIADIESKIPKVIGKYLDTSKDETSNQTETFYFQELKDVNIRYDIYKKNILMILTAVGGIIIIISVLNYVLLSLSSFQKNLSKLGVQQCFGASKKQIISTVAAEHIGFVAFAVLTSIVLLAPLSKFTSHYLNWTNPIDFNSYSIFFVSVIICLGLLLSVGLPILKLYRLKFQLMNTKTDSSIESKGKKILLTAQMTGVITLLIMLLFVFRQLQHIEHIDMGYRTKGLAYIEMTGDEARKNCTKLLDELRKQSFVNDVSASTDLLLNWLSGNSYTIPSERDKYHISRFLHVDRYFFKALEMKMAKGMDFSSFSENDQQIVVINQKLAEQMNWDNPVGKTIIDNNDKEFRVVGVTCDFVMASAHVENMPCVFYKLPEQYIPQHANYITINLNKNTTSQQLDDLKNLLTVISPDYPLNLSFYDIRLAHRYETERELRKSISLFSLLAIILAIISLVGYISHEINLRTKEIGIRKVNGAKTFEVIHLLNVNFLTWIAIAFIIACPVSWYAVSLWLENFAYKTELSWWIFALAGLIAMGIALLTVSFQSWRAATRNPVESLRYE</sequence>
<feature type="transmembrane region" description="Helical" evidence="6">
    <location>
        <begin position="20"/>
        <end position="41"/>
    </location>
</feature>
<keyword evidence="2" id="KW-1003">Cell membrane</keyword>
<feature type="transmembrane region" description="Helical" evidence="6">
    <location>
        <begin position="327"/>
        <end position="348"/>
    </location>
</feature>
<feature type="transmembrane region" description="Helical" evidence="6">
    <location>
        <begin position="662"/>
        <end position="681"/>
    </location>
</feature>
<dbReference type="InterPro" id="IPR025857">
    <property type="entry name" value="MacB_PCD"/>
</dbReference>
<protein>
    <recommendedName>
        <fullName evidence="11">ABC transporter permease</fullName>
    </recommendedName>
</protein>
<evidence type="ECO:0008006" key="11">
    <source>
        <dbReference type="Google" id="ProtNLM"/>
    </source>
</evidence>
<keyword evidence="10" id="KW-1185">Reference proteome</keyword>
<evidence type="ECO:0000259" key="7">
    <source>
        <dbReference type="Pfam" id="PF02687"/>
    </source>
</evidence>
<reference evidence="10" key="2">
    <citation type="journal article" date="2020" name="Antonie Van Leeuwenhoek">
        <title>Labilibaculum antarcticum sp. nov., a novel facultative anaerobic, psychrotorelant bacterium isolated from marine sediment of Antarctica.</title>
        <authorList>
            <person name="Watanabe M."/>
            <person name="Kojima H."/>
            <person name="Fukui M."/>
        </authorList>
    </citation>
    <scope>NUCLEOTIDE SEQUENCE [LARGE SCALE GENOMIC DNA]</scope>
    <source>
        <strain evidence="10">SPP2</strain>
    </source>
</reference>
<feature type="transmembrane region" description="Helical" evidence="6">
    <location>
        <begin position="368"/>
        <end position="392"/>
    </location>
</feature>
<keyword evidence="3 6" id="KW-0812">Transmembrane</keyword>
<dbReference type="InterPro" id="IPR003838">
    <property type="entry name" value="ABC3_permease_C"/>
</dbReference>
<dbReference type="Pfam" id="PF02687">
    <property type="entry name" value="FtsX"/>
    <property type="match status" value="2"/>
</dbReference>
<dbReference type="Proteomes" id="UP000218267">
    <property type="component" value="Chromosome"/>
</dbReference>
<feature type="domain" description="MacB-like periplasmic core" evidence="8">
    <location>
        <begin position="22"/>
        <end position="235"/>
    </location>
</feature>
<dbReference type="KEGG" id="mbas:ALGA_1372"/>
<feature type="transmembrane region" description="Helical" evidence="6">
    <location>
        <begin position="747"/>
        <end position="767"/>
    </location>
</feature>
<evidence type="ECO:0000313" key="9">
    <source>
        <dbReference type="EMBL" id="BAX79756.1"/>
    </source>
</evidence>
<evidence type="ECO:0000256" key="4">
    <source>
        <dbReference type="ARBA" id="ARBA00022989"/>
    </source>
</evidence>
<evidence type="ECO:0000256" key="1">
    <source>
        <dbReference type="ARBA" id="ARBA00004651"/>
    </source>
</evidence>
<comment type="subcellular location">
    <subcellularLocation>
        <location evidence="1">Cell membrane</location>
        <topology evidence="1">Multi-pass membrane protein</topology>
    </subcellularLocation>
</comment>
<dbReference type="GO" id="GO:0022857">
    <property type="term" value="F:transmembrane transporter activity"/>
    <property type="evidence" value="ECO:0007669"/>
    <property type="project" value="TreeGrafter"/>
</dbReference>
<dbReference type="EMBL" id="AP018042">
    <property type="protein sequence ID" value="BAX79756.1"/>
    <property type="molecule type" value="Genomic_DNA"/>
</dbReference>
<evidence type="ECO:0000256" key="6">
    <source>
        <dbReference type="SAM" id="Phobius"/>
    </source>
</evidence>
<evidence type="ECO:0000256" key="5">
    <source>
        <dbReference type="ARBA" id="ARBA00023136"/>
    </source>
</evidence>
<dbReference type="RefSeq" id="WP_096428641.1">
    <property type="nucleotide sequence ID" value="NZ_AP018042.1"/>
</dbReference>
<evidence type="ECO:0000256" key="2">
    <source>
        <dbReference type="ARBA" id="ARBA00022475"/>
    </source>
</evidence>
<gene>
    <name evidence="9" type="ORF">ALGA_1372</name>
</gene>
<evidence type="ECO:0000256" key="3">
    <source>
        <dbReference type="ARBA" id="ARBA00022692"/>
    </source>
</evidence>
<feature type="domain" description="MacB-like periplasmic core" evidence="8">
    <location>
        <begin position="510"/>
        <end position="623"/>
    </location>
</feature>
<evidence type="ECO:0000259" key="8">
    <source>
        <dbReference type="Pfam" id="PF12704"/>
    </source>
</evidence>
<dbReference type="PANTHER" id="PTHR30572:SF18">
    <property type="entry name" value="ABC-TYPE MACROLIDE FAMILY EXPORT SYSTEM PERMEASE COMPONENT 2"/>
    <property type="match status" value="1"/>
</dbReference>
<dbReference type="InterPro" id="IPR050250">
    <property type="entry name" value="Macrolide_Exporter_MacB"/>
</dbReference>
<dbReference type="Pfam" id="PF12704">
    <property type="entry name" value="MacB_PCD"/>
    <property type="match status" value="2"/>
</dbReference>
<dbReference type="PANTHER" id="PTHR30572">
    <property type="entry name" value="MEMBRANE COMPONENT OF TRANSPORTER-RELATED"/>
    <property type="match status" value="1"/>
</dbReference>
<feature type="transmembrane region" description="Helical" evidence="6">
    <location>
        <begin position="413"/>
        <end position="434"/>
    </location>
</feature>
<feature type="transmembrane region" description="Helical" evidence="6">
    <location>
        <begin position="713"/>
        <end position="735"/>
    </location>
</feature>
<dbReference type="GO" id="GO:0005886">
    <property type="term" value="C:plasma membrane"/>
    <property type="evidence" value="ECO:0007669"/>
    <property type="project" value="UniProtKB-SubCell"/>
</dbReference>
<feature type="domain" description="ABC3 transporter permease C-terminal" evidence="7">
    <location>
        <begin position="282"/>
        <end position="394"/>
    </location>
</feature>
<keyword evidence="5 6" id="KW-0472">Membrane</keyword>
<reference evidence="9 10" key="1">
    <citation type="journal article" date="2018" name="Mar. Genomics">
        <title>Complete genome sequence of Marinifilaceae bacterium strain SPP2, isolated from the Antarctic marine sediment.</title>
        <authorList>
            <person name="Watanabe M."/>
            <person name="Kojima H."/>
            <person name="Fukui M."/>
        </authorList>
    </citation>
    <scope>NUCLEOTIDE SEQUENCE [LARGE SCALE GENOMIC DNA]</scope>
    <source>
        <strain evidence="9 10">SPP2</strain>
    </source>
</reference>